<evidence type="ECO:0000313" key="2">
    <source>
        <dbReference type="Proteomes" id="UP000007148"/>
    </source>
</evidence>
<organism evidence="1 2">
    <name type="scientific">Serendipita indica (strain DSM 11827)</name>
    <name type="common">Root endophyte fungus</name>
    <name type="synonym">Piriformospora indica</name>
    <dbReference type="NCBI Taxonomy" id="1109443"/>
    <lineage>
        <taxon>Eukaryota</taxon>
        <taxon>Fungi</taxon>
        <taxon>Dikarya</taxon>
        <taxon>Basidiomycota</taxon>
        <taxon>Agaricomycotina</taxon>
        <taxon>Agaricomycetes</taxon>
        <taxon>Sebacinales</taxon>
        <taxon>Serendipitaceae</taxon>
        <taxon>Serendipita</taxon>
    </lineage>
</organism>
<dbReference type="AlphaFoldDB" id="G4TVD7"/>
<comment type="caution">
    <text evidence="1">The sequence shown here is derived from an EMBL/GenBank/DDBJ whole genome shotgun (WGS) entry which is preliminary data.</text>
</comment>
<dbReference type="EMBL" id="CAFZ01000424">
    <property type="protein sequence ID" value="CCA75280.1"/>
    <property type="molecule type" value="Genomic_DNA"/>
</dbReference>
<protein>
    <submittedName>
        <fullName evidence="1">Uncharacterized protein</fullName>
    </submittedName>
</protein>
<proteinExistence type="predicted"/>
<dbReference type="Proteomes" id="UP000007148">
    <property type="component" value="Unassembled WGS sequence"/>
</dbReference>
<dbReference type="HOGENOM" id="CLU_970155_0_0_1"/>
<accession>G4TVD7</accession>
<sequence>MPSFQGPLQELFQRASARLSRATVKSRDQAGLLIERAKILVLGSANPPIAASSQAIYDPAAQSAINLLNTTADSMENSVPLDVPSNPRMIADVFTQQTRILDSAHENMRGKMPPGTKDATVLKQQEAESKEHDEQRSLQALQQVSQSSVVRSTAVSQAVAFELLDMDNHDEKNVIKLERDVFPSGIAIRRRLVELYDEKFPDRYFAFKLWYELPKSPCGVSRRFWQIGEQCGEVPTEHSRLYFVNVALPSGPPGTRQYTVVTVCLDEHEEPFPVGESLASCGLSMSD</sequence>
<keyword evidence="2" id="KW-1185">Reference proteome</keyword>
<evidence type="ECO:0000313" key="1">
    <source>
        <dbReference type="EMBL" id="CCA75280.1"/>
    </source>
</evidence>
<name>G4TVD7_SERID</name>
<gene>
    <name evidence="1" type="ORF">PIIN_09264</name>
</gene>
<dbReference type="InParanoid" id="G4TVD7"/>
<reference evidence="1 2" key="1">
    <citation type="journal article" date="2011" name="PLoS Pathog.">
        <title>Endophytic Life Strategies Decoded by Genome and Transcriptome Analyses of the Mutualistic Root Symbiont Piriformospora indica.</title>
        <authorList>
            <person name="Zuccaro A."/>
            <person name="Lahrmann U."/>
            <person name="Guldener U."/>
            <person name="Langen G."/>
            <person name="Pfiffi S."/>
            <person name="Biedenkopf D."/>
            <person name="Wong P."/>
            <person name="Samans B."/>
            <person name="Grimm C."/>
            <person name="Basiewicz M."/>
            <person name="Murat C."/>
            <person name="Martin F."/>
            <person name="Kogel K.H."/>
        </authorList>
    </citation>
    <scope>NUCLEOTIDE SEQUENCE [LARGE SCALE GENOMIC DNA]</scope>
    <source>
        <strain evidence="1 2">DSM 11827</strain>
    </source>
</reference>